<dbReference type="EMBL" id="CM003534">
    <property type="protein sequence ID" value="RCV34167.1"/>
    <property type="molecule type" value="Genomic_DNA"/>
</dbReference>
<gene>
    <name evidence="1" type="ORF">SETIT_7G139000v2</name>
</gene>
<reference evidence="1" key="2">
    <citation type="submission" date="2015-07" db="EMBL/GenBank/DDBJ databases">
        <authorList>
            <person name="Noorani M."/>
        </authorList>
    </citation>
    <scope>NUCLEOTIDE SEQUENCE</scope>
    <source>
        <strain evidence="1">Yugu1</strain>
    </source>
</reference>
<dbReference type="OrthoDB" id="695058at2759"/>
<proteinExistence type="predicted"/>
<organism evidence="1">
    <name type="scientific">Setaria italica</name>
    <name type="common">Foxtail millet</name>
    <name type="synonym">Panicum italicum</name>
    <dbReference type="NCBI Taxonomy" id="4555"/>
    <lineage>
        <taxon>Eukaryota</taxon>
        <taxon>Viridiplantae</taxon>
        <taxon>Streptophyta</taxon>
        <taxon>Embryophyta</taxon>
        <taxon>Tracheophyta</taxon>
        <taxon>Spermatophyta</taxon>
        <taxon>Magnoliopsida</taxon>
        <taxon>Liliopsida</taxon>
        <taxon>Poales</taxon>
        <taxon>Poaceae</taxon>
        <taxon>PACMAD clade</taxon>
        <taxon>Panicoideae</taxon>
        <taxon>Panicodae</taxon>
        <taxon>Paniceae</taxon>
        <taxon>Cenchrinae</taxon>
        <taxon>Setaria</taxon>
    </lineage>
</organism>
<dbReference type="AlphaFoldDB" id="A0A368RVB9"/>
<protein>
    <submittedName>
        <fullName evidence="1">Uncharacterized protein</fullName>
    </submittedName>
</protein>
<evidence type="ECO:0000313" key="1">
    <source>
        <dbReference type="EMBL" id="RCV34167.1"/>
    </source>
</evidence>
<sequence length="88" mass="10584">MDEMAEFITLWDLVQDVQFNEEEDQIKWKWTENETAFHLCLNCCYAKEVWVLVTNWTGGVICMPASYEDALETWWSRSLQPFSNKQRR</sequence>
<name>A0A368RVB9_SETIT</name>
<reference evidence="1" key="1">
    <citation type="journal article" date="2012" name="Nat. Biotechnol.">
        <title>Reference genome sequence of the model plant Setaria.</title>
        <authorList>
            <person name="Bennetzen J.L."/>
            <person name="Schmutz J."/>
            <person name="Wang H."/>
            <person name="Percifield R."/>
            <person name="Hawkins J."/>
            <person name="Pontaroli A.C."/>
            <person name="Estep M."/>
            <person name="Feng L."/>
            <person name="Vaughn J.N."/>
            <person name="Grimwood J."/>
            <person name="Jenkins J."/>
            <person name="Barry K."/>
            <person name="Lindquist E."/>
            <person name="Hellsten U."/>
            <person name="Deshpande S."/>
            <person name="Wang X."/>
            <person name="Wu X."/>
            <person name="Mitros T."/>
            <person name="Triplett J."/>
            <person name="Yang X."/>
            <person name="Ye C.Y."/>
            <person name="Mauro-Herrera M."/>
            <person name="Wang L."/>
            <person name="Li P."/>
            <person name="Sharma M."/>
            <person name="Sharma R."/>
            <person name="Ronald P.C."/>
            <person name="Panaud O."/>
            <person name="Kellogg E.A."/>
            <person name="Brutnell T.P."/>
            <person name="Doust A.N."/>
            <person name="Tuskan G.A."/>
            <person name="Rokhsar D."/>
            <person name="Devos K.M."/>
        </authorList>
    </citation>
    <scope>NUCLEOTIDE SEQUENCE [LARGE SCALE GENOMIC DNA]</scope>
    <source>
        <strain evidence="1">Yugu1</strain>
    </source>
</reference>
<accession>A0A368RVB9</accession>